<name>A0A388K1V5_CHABU</name>
<feature type="region of interest" description="Disordered" evidence="2">
    <location>
        <begin position="1286"/>
        <end position="1457"/>
    </location>
</feature>
<feature type="region of interest" description="Disordered" evidence="2">
    <location>
        <begin position="118"/>
        <end position="172"/>
    </location>
</feature>
<feature type="compositionally biased region" description="Basic and acidic residues" evidence="2">
    <location>
        <begin position="1441"/>
        <end position="1451"/>
    </location>
</feature>
<feature type="region of interest" description="Disordered" evidence="2">
    <location>
        <begin position="404"/>
        <end position="434"/>
    </location>
</feature>
<feature type="compositionally biased region" description="Basic and acidic residues" evidence="2">
    <location>
        <begin position="1335"/>
        <end position="1361"/>
    </location>
</feature>
<evidence type="ECO:0000313" key="3">
    <source>
        <dbReference type="EMBL" id="GBG64034.1"/>
    </source>
</evidence>
<sequence>MRTLVLSDALKRWIEVIQQYDFEPRYINGEYNEVPDALLRRPEFLGALITEFGLADDITQSLVEAYREGLFIKEITCRLEAKDKVTSNEFVLVNGLLFLKKAVNKRFKDEAASQGTVDDDVEAFDSAPEDLDSDRSETCSAPSTGAHGRQSLSRRRTSDYDAETGQSSSQCVGKIPMSFEGRDCELLRDLFIDKLGCLLDSGCWKKHSPDHETVSQSPGIMASQSAVLTPKDVAIQQAALQEAQLQRALGERKAEKERMIRRRARMQRRETDIEELETMDLTNMDDDVRVVRRALLGVIEMQEHQTTILHDIQQSLAILAKRSQAAPSPAGPGAWPVPYPPFFVPPVTGVSPCVAPSTVAIVSLGMPLSGGVTTGSSLQVPVQTVFTPSPSQVAVTTQPVVSQPVQPLGTQPQQLAHQPVSPGPQPGMMQGPGQTQWVPKTAIAAPKPFTGDKRGEDLDTWLRAVPVYVRCKLTLPHEEVLVAASYLEGSAARWLSDLVQLQGYGHDFRAWAASQKLEDFLKMVEERRHDPQEAQRATDAILTLHTRQFKSVREATDTVERLICVPGVRYDPQVLLTSYLRWFSQPLRNQLAKEANINMHNFPSFSKVALDLEAKIGHGQAPTTKGRKKTLPPNWKAKGRLMFVDNDGSTIELDGNLQEGVGSEAGSLDASEGGVVAAVAQKGPGDERRLRREARERAAARRVREAEDSVRTRITASTGAAMATSSTMSQTSSQSTSSGVIQSGAQGSISQTASLQLTAEDLEIRQAEELQDELQRQLAEAAERRRKAILRKARLGSRMQELGRLEVLDEAALDPVVRVLHSALLSVAEAQNVQQELLAELVAGQKQILAELRVPRTTVRQPQFVVVPAAGAGPSSTPQHTGSTFSPMFGIPPPGGLVATSGPVHRVSTVPSTTVVTTVPLSSQAQVSVQQPVSVAMQPLQQAPGPMQPMQWMPKIPLMSPKPFSGDKKKEEDLDTWVRTVPTYVRHKLTRPEQEVVVAASFLEGSAAHWLNGLVQQQGYGQNFDAWAQAHTLEEFVRSVYNRWHDPQGAQKATDAINNLCARRFNDVRELTDTVERLLVVPGVRFGQQVLLTDYLRCLPAEVRNKLVDEAYVEQHTFASFSKKALDIEAKLGSAHKASYDGRKRLPQDWKKKGQLMFVDHDGQKTEIDDFPDLGELTEQDGASETSDGGFVAPIKEKARGTGKKKVVRSTGQGDQGTPAWVKIGLDYEDQGRSTIASPKTKMKFGNENDAINRPSEGGGAGPSRERKTAKRKLYIGYLSKQVVGRGARKQVCRGPSPPRKGEGIYVSLGSESEKERTSMGEAGRSGGERAQASAEKKVEECKQREPWCEGSEEKQDRNDGCEEGEEGRESLHEERGGHDSREGRYMDFGEGYERRADVPYNLDPKNSMGEFSPVRTGEGEDEEEEVQEVIEISSGDERDEISRPREERRPPTNRPR</sequence>
<keyword evidence="4" id="KW-1185">Reference proteome</keyword>
<feature type="compositionally biased region" description="Acidic residues" evidence="2">
    <location>
        <begin position="1420"/>
        <end position="1429"/>
    </location>
</feature>
<comment type="caution">
    <text evidence="3">The sequence shown here is derived from an EMBL/GenBank/DDBJ whole genome shotgun (WGS) entry which is preliminary data.</text>
</comment>
<organism evidence="3 4">
    <name type="scientific">Chara braunii</name>
    <name type="common">Braun's stonewort</name>
    <dbReference type="NCBI Taxonomy" id="69332"/>
    <lineage>
        <taxon>Eukaryota</taxon>
        <taxon>Viridiplantae</taxon>
        <taxon>Streptophyta</taxon>
        <taxon>Charophyceae</taxon>
        <taxon>Charales</taxon>
        <taxon>Characeae</taxon>
        <taxon>Chara</taxon>
    </lineage>
</organism>
<dbReference type="Proteomes" id="UP000265515">
    <property type="component" value="Unassembled WGS sequence"/>
</dbReference>
<reference evidence="3 4" key="1">
    <citation type="journal article" date="2018" name="Cell">
        <title>The Chara Genome: Secondary Complexity and Implications for Plant Terrestrialization.</title>
        <authorList>
            <person name="Nishiyama T."/>
            <person name="Sakayama H."/>
            <person name="Vries J.D."/>
            <person name="Buschmann H."/>
            <person name="Saint-Marcoux D."/>
            <person name="Ullrich K.K."/>
            <person name="Haas F.B."/>
            <person name="Vanderstraeten L."/>
            <person name="Becker D."/>
            <person name="Lang D."/>
            <person name="Vosolsobe S."/>
            <person name="Rombauts S."/>
            <person name="Wilhelmsson P.K.I."/>
            <person name="Janitza P."/>
            <person name="Kern R."/>
            <person name="Heyl A."/>
            <person name="Rumpler F."/>
            <person name="Villalobos L.I.A.C."/>
            <person name="Clay J.M."/>
            <person name="Skokan R."/>
            <person name="Toyoda A."/>
            <person name="Suzuki Y."/>
            <person name="Kagoshima H."/>
            <person name="Schijlen E."/>
            <person name="Tajeshwar N."/>
            <person name="Catarino B."/>
            <person name="Hetherington A.J."/>
            <person name="Saltykova A."/>
            <person name="Bonnot C."/>
            <person name="Breuninger H."/>
            <person name="Symeonidi A."/>
            <person name="Radhakrishnan G.V."/>
            <person name="Van Nieuwerburgh F."/>
            <person name="Deforce D."/>
            <person name="Chang C."/>
            <person name="Karol K.G."/>
            <person name="Hedrich R."/>
            <person name="Ulvskov P."/>
            <person name="Glockner G."/>
            <person name="Delwiche C.F."/>
            <person name="Petrasek J."/>
            <person name="Van de Peer Y."/>
            <person name="Friml J."/>
            <person name="Beilby M."/>
            <person name="Dolan L."/>
            <person name="Kohara Y."/>
            <person name="Sugano S."/>
            <person name="Fujiyama A."/>
            <person name="Delaux P.-M."/>
            <person name="Quint M."/>
            <person name="TheiBen G."/>
            <person name="Hagemann M."/>
            <person name="Harholt J."/>
            <person name="Dunand C."/>
            <person name="Zachgo S."/>
            <person name="Langdale J."/>
            <person name="Maumus F."/>
            <person name="Straeten D.V.D."/>
            <person name="Gould S.B."/>
            <person name="Rensing S.A."/>
        </authorList>
    </citation>
    <scope>NUCLEOTIDE SEQUENCE [LARGE SCALE GENOMIC DNA]</scope>
    <source>
        <strain evidence="3 4">S276</strain>
    </source>
</reference>
<dbReference type="EMBL" id="BFEA01000045">
    <property type="protein sequence ID" value="GBG64034.1"/>
    <property type="molecule type" value="Genomic_DNA"/>
</dbReference>
<proteinExistence type="predicted"/>
<feature type="region of interest" description="Disordered" evidence="2">
    <location>
        <begin position="1240"/>
        <end position="1272"/>
    </location>
</feature>
<feature type="compositionally biased region" description="Basic and acidic residues" evidence="2">
    <location>
        <begin position="684"/>
        <end position="711"/>
    </location>
</feature>
<keyword evidence="1" id="KW-0175">Coiled coil</keyword>
<feature type="compositionally biased region" description="Basic and acidic residues" evidence="2">
    <location>
        <begin position="1368"/>
        <end position="1398"/>
    </location>
</feature>
<feature type="compositionally biased region" description="Acidic residues" evidence="2">
    <location>
        <begin position="118"/>
        <end position="132"/>
    </location>
</feature>
<feature type="region of interest" description="Disordered" evidence="2">
    <location>
        <begin position="681"/>
        <end position="744"/>
    </location>
</feature>
<protein>
    <submittedName>
        <fullName evidence="3">Uncharacterized protein</fullName>
    </submittedName>
</protein>
<accession>A0A388K1V5</accession>
<feature type="compositionally biased region" description="Low complexity" evidence="2">
    <location>
        <begin position="715"/>
        <end position="739"/>
    </location>
</feature>
<evidence type="ECO:0000256" key="1">
    <source>
        <dbReference type="SAM" id="Coils"/>
    </source>
</evidence>
<feature type="coiled-coil region" evidence="1">
    <location>
        <begin position="757"/>
        <end position="791"/>
    </location>
</feature>
<gene>
    <name evidence="3" type="ORF">CBR_g40281</name>
</gene>
<evidence type="ECO:0000313" key="4">
    <source>
        <dbReference type="Proteomes" id="UP000265515"/>
    </source>
</evidence>
<evidence type="ECO:0000256" key="2">
    <source>
        <dbReference type="SAM" id="MobiDB-lite"/>
    </source>
</evidence>
<dbReference type="Gramene" id="GBG64034">
    <property type="protein sequence ID" value="GBG64034"/>
    <property type="gene ID" value="CBR_g40281"/>
</dbReference>